<dbReference type="EMBL" id="JASCZI010030664">
    <property type="protein sequence ID" value="MED6124182.1"/>
    <property type="molecule type" value="Genomic_DNA"/>
</dbReference>
<keyword evidence="2" id="KW-1185">Reference proteome</keyword>
<accession>A0ABU6RJI9</accession>
<evidence type="ECO:0000313" key="1">
    <source>
        <dbReference type="EMBL" id="MED6124182.1"/>
    </source>
</evidence>
<name>A0ABU6RJI9_9FABA</name>
<evidence type="ECO:0000313" key="2">
    <source>
        <dbReference type="Proteomes" id="UP001341840"/>
    </source>
</evidence>
<protein>
    <submittedName>
        <fullName evidence="1">Uncharacterized protein</fullName>
    </submittedName>
</protein>
<proteinExistence type="predicted"/>
<reference evidence="1 2" key="1">
    <citation type="journal article" date="2023" name="Plants (Basel)">
        <title>Bridging the Gap: Combining Genomics and Transcriptomics Approaches to Understand Stylosanthes scabra, an Orphan Legume from the Brazilian Caatinga.</title>
        <authorList>
            <person name="Ferreira-Neto J.R.C."/>
            <person name="da Silva M.D."/>
            <person name="Binneck E."/>
            <person name="de Melo N.F."/>
            <person name="da Silva R.H."/>
            <person name="de Melo A.L.T.M."/>
            <person name="Pandolfi V."/>
            <person name="Bustamante F.O."/>
            <person name="Brasileiro-Vidal A.C."/>
            <person name="Benko-Iseppon A.M."/>
        </authorList>
    </citation>
    <scope>NUCLEOTIDE SEQUENCE [LARGE SCALE GENOMIC DNA]</scope>
    <source>
        <tissue evidence="1">Leaves</tissue>
    </source>
</reference>
<gene>
    <name evidence="1" type="ORF">PIB30_056694</name>
</gene>
<organism evidence="1 2">
    <name type="scientific">Stylosanthes scabra</name>
    <dbReference type="NCBI Taxonomy" id="79078"/>
    <lineage>
        <taxon>Eukaryota</taxon>
        <taxon>Viridiplantae</taxon>
        <taxon>Streptophyta</taxon>
        <taxon>Embryophyta</taxon>
        <taxon>Tracheophyta</taxon>
        <taxon>Spermatophyta</taxon>
        <taxon>Magnoliopsida</taxon>
        <taxon>eudicotyledons</taxon>
        <taxon>Gunneridae</taxon>
        <taxon>Pentapetalae</taxon>
        <taxon>rosids</taxon>
        <taxon>fabids</taxon>
        <taxon>Fabales</taxon>
        <taxon>Fabaceae</taxon>
        <taxon>Papilionoideae</taxon>
        <taxon>50 kb inversion clade</taxon>
        <taxon>dalbergioids sensu lato</taxon>
        <taxon>Dalbergieae</taxon>
        <taxon>Pterocarpus clade</taxon>
        <taxon>Stylosanthes</taxon>
    </lineage>
</organism>
<sequence length="128" mass="14762">MYVTDETGIQQMFSTYHFTRLQVPMIELYVEFEHLSYTIGALGGDPDSQDYNTDSEEEFEANYKIIGPNVDDDEVDRVVEGDVVNGLSREDTFGEASFMFALDLEAMKVPRYPDYVNPGMFHYKKNLF</sequence>
<comment type="caution">
    <text evidence="1">The sequence shown here is derived from an EMBL/GenBank/DDBJ whole genome shotgun (WGS) entry which is preliminary data.</text>
</comment>
<dbReference type="Proteomes" id="UP001341840">
    <property type="component" value="Unassembled WGS sequence"/>
</dbReference>